<reference evidence="2 3" key="1">
    <citation type="submission" date="2018-12" db="EMBL/GenBank/DDBJ databases">
        <authorList>
            <consortium name="Pathogen Informatics"/>
        </authorList>
    </citation>
    <scope>NUCLEOTIDE SEQUENCE [LARGE SCALE GENOMIC DNA]</scope>
    <source>
        <strain evidence="2 3">NCTC12967</strain>
    </source>
</reference>
<evidence type="ECO:0000313" key="3">
    <source>
        <dbReference type="Proteomes" id="UP000273044"/>
    </source>
</evidence>
<evidence type="ECO:0000313" key="2">
    <source>
        <dbReference type="EMBL" id="VEH68848.1"/>
    </source>
</evidence>
<proteinExistence type="predicted"/>
<dbReference type="EMBL" id="LR134406">
    <property type="protein sequence ID" value="VEH68848.1"/>
    <property type="molecule type" value="Genomic_DNA"/>
</dbReference>
<sequence>MVKHRVVATGGGLGPSSFESSVPKNSMPSQVAEYMGSLRMRSRCLARAEQPVRDRQAHRTKAVAVVVVRWCIIAFAGFCRLVSS</sequence>
<organism evidence="2 3">
    <name type="scientific">Arachnia propionica</name>
    <dbReference type="NCBI Taxonomy" id="1750"/>
    <lineage>
        <taxon>Bacteria</taxon>
        <taxon>Bacillati</taxon>
        <taxon>Actinomycetota</taxon>
        <taxon>Actinomycetes</taxon>
        <taxon>Propionibacteriales</taxon>
        <taxon>Propionibacteriaceae</taxon>
        <taxon>Arachnia</taxon>
    </lineage>
</organism>
<dbReference type="Proteomes" id="UP000273044">
    <property type="component" value="Chromosome"/>
</dbReference>
<protein>
    <submittedName>
        <fullName evidence="2">Uncharacterized protein</fullName>
    </submittedName>
</protein>
<accession>A0A3S4TY74</accession>
<evidence type="ECO:0000256" key="1">
    <source>
        <dbReference type="SAM" id="Phobius"/>
    </source>
</evidence>
<dbReference type="AlphaFoldDB" id="A0A3S4TY74"/>
<keyword evidence="1" id="KW-1133">Transmembrane helix</keyword>
<keyword evidence="3" id="KW-1185">Reference proteome</keyword>
<keyword evidence="1" id="KW-0812">Transmembrane</keyword>
<feature type="transmembrane region" description="Helical" evidence="1">
    <location>
        <begin position="62"/>
        <end position="83"/>
    </location>
</feature>
<keyword evidence="1" id="KW-0472">Membrane</keyword>
<gene>
    <name evidence="2" type="ORF">NCTC12967_00109</name>
</gene>
<name>A0A3S4TY74_9ACTN</name>